<dbReference type="NCBIfam" id="NF047593">
    <property type="entry name" value="IS66_ISAeme5_TnpA"/>
    <property type="match status" value="1"/>
</dbReference>
<dbReference type="Proteomes" id="UP000019205">
    <property type="component" value="Chromosome"/>
</dbReference>
<evidence type="ECO:0000313" key="1">
    <source>
        <dbReference type="EMBL" id="EAQ99166.1"/>
    </source>
</evidence>
<reference evidence="1 2" key="2">
    <citation type="journal article" date="2009" name="PLoS ONE">
        <title>The photosynthetic apparatus and its regulation in the aerobic gammaproteobacterium Congregibacter litoralis gen. nov., sp. nov.</title>
        <authorList>
            <person name="Spring S."/>
            <person name="Lunsdorf H."/>
            <person name="Fuchs B.M."/>
            <person name="Tindall B.J."/>
        </authorList>
    </citation>
    <scope>NUCLEOTIDE SEQUENCE [LARGE SCALE GENOMIC DNA]</scope>
    <source>
        <strain evidence="1">KT71</strain>
    </source>
</reference>
<reference evidence="1 2" key="1">
    <citation type="journal article" date="2007" name="Proc. Natl. Acad. Sci. U.S.A.">
        <title>Characterization of a marine gammaproteobacterium capable of aerobic anoxygenic photosynthesis.</title>
        <authorList>
            <person name="Fuchs B.M."/>
            <person name="Spring S."/>
            <person name="Teeling H."/>
            <person name="Quast C."/>
            <person name="Wulf J."/>
            <person name="Schattenhofer M."/>
            <person name="Yan S."/>
            <person name="Ferriera S."/>
            <person name="Johnson J."/>
            <person name="Glockner F.O."/>
            <person name="Amann R."/>
        </authorList>
    </citation>
    <scope>NUCLEOTIDE SEQUENCE [LARGE SCALE GENOMIC DNA]</scope>
    <source>
        <strain evidence="1">KT71</strain>
    </source>
</reference>
<proteinExistence type="predicted"/>
<name>A4A393_9GAMM</name>
<dbReference type="HOGENOM" id="CLU_2057397_0_0_6"/>
<comment type="caution">
    <text evidence="1">The sequence shown here is derived from an EMBL/GenBank/DDBJ whole genome shotgun (WGS) entry which is preliminary data.</text>
</comment>
<gene>
    <name evidence="1" type="ORF">KT71_15891</name>
</gene>
<sequence>MLVFSKTEHTMATKPITKRQRYWLVHLKNAASSGGSLVAYAKANDLKPKDLYVWKTQLIKLGHLPASGKRAGSQFVPVVPVSNATSVTLVMPNGFRLQLSGGIDRALLQDLVAVAQQTP</sequence>
<dbReference type="AlphaFoldDB" id="A4A393"/>
<dbReference type="STRING" id="314285.KT71_15891"/>
<dbReference type="eggNOG" id="ENOG5033E9R">
    <property type="taxonomic scope" value="Bacteria"/>
</dbReference>
<evidence type="ECO:0000313" key="2">
    <source>
        <dbReference type="Proteomes" id="UP000019205"/>
    </source>
</evidence>
<evidence type="ECO:0008006" key="3">
    <source>
        <dbReference type="Google" id="ProtNLM"/>
    </source>
</evidence>
<protein>
    <recommendedName>
        <fullName evidence="3">Transposase</fullName>
    </recommendedName>
</protein>
<keyword evidence="2" id="KW-1185">Reference proteome</keyword>
<accession>A4A393</accession>
<dbReference type="EMBL" id="AAOA02000001">
    <property type="protein sequence ID" value="EAQ99166.1"/>
    <property type="molecule type" value="Genomic_DNA"/>
</dbReference>
<organism evidence="1 2">
    <name type="scientific">Congregibacter litoralis KT71</name>
    <dbReference type="NCBI Taxonomy" id="314285"/>
    <lineage>
        <taxon>Bacteria</taxon>
        <taxon>Pseudomonadati</taxon>
        <taxon>Pseudomonadota</taxon>
        <taxon>Gammaproteobacteria</taxon>
        <taxon>Cellvibrionales</taxon>
        <taxon>Halieaceae</taxon>
        <taxon>Congregibacter</taxon>
    </lineage>
</organism>